<evidence type="ECO:0000256" key="1">
    <source>
        <dbReference type="ARBA" id="ARBA00009437"/>
    </source>
</evidence>
<dbReference type="AlphaFoldDB" id="A0A5Q2RC87"/>
<dbReference type="SUPFAM" id="SSF46785">
    <property type="entry name" value="Winged helix' DNA-binding domain"/>
    <property type="match status" value="1"/>
</dbReference>
<dbReference type="KEGG" id="atq:GH723_04695"/>
<dbReference type="Pfam" id="PF00126">
    <property type="entry name" value="HTH_1"/>
    <property type="match status" value="1"/>
</dbReference>
<dbReference type="Pfam" id="PF03466">
    <property type="entry name" value="LysR_substrate"/>
    <property type="match status" value="1"/>
</dbReference>
<dbReference type="InterPro" id="IPR036390">
    <property type="entry name" value="WH_DNA-bd_sf"/>
</dbReference>
<gene>
    <name evidence="7" type="ORF">GH723_04695</name>
</gene>
<dbReference type="InterPro" id="IPR036388">
    <property type="entry name" value="WH-like_DNA-bd_sf"/>
</dbReference>
<proteinExistence type="inferred from homology"/>
<feature type="region of interest" description="Disordered" evidence="5">
    <location>
        <begin position="1"/>
        <end position="32"/>
    </location>
</feature>
<accession>A0A5Q2RC87</accession>
<evidence type="ECO:0000313" key="7">
    <source>
        <dbReference type="EMBL" id="QGG94458.1"/>
    </source>
</evidence>
<dbReference type="PANTHER" id="PTHR30346:SF0">
    <property type="entry name" value="HCA OPERON TRANSCRIPTIONAL ACTIVATOR HCAR"/>
    <property type="match status" value="1"/>
</dbReference>
<dbReference type="CDD" id="cd05466">
    <property type="entry name" value="PBP2_LTTR_substrate"/>
    <property type="match status" value="1"/>
</dbReference>
<evidence type="ECO:0000256" key="5">
    <source>
        <dbReference type="SAM" id="MobiDB-lite"/>
    </source>
</evidence>
<keyword evidence="2" id="KW-0805">Transcription regulation</keyword>
<keyword evidence="3" id="KW-0238">DNA-binding</keyword>
<organism evidence="7 8">
    <name type="scientific">Actinomarinicola tropica</name>
    <dbReference type="NCBI Taxonomy" id="2789776"/>
    <lineage>
        <taxon>Bacteria</taxon>
        <taxon>Bacillati</taxon>
        <taxon>Actinomycetota</taxon>
        <taxon>Acidimicrobiia</taxon>
        <taxon>Acidimicrobiales</taxon>
        <taxon>Iamiaceae</taxon>
        <taxon>Actinomarinicola</taxon>
    </lineage>
</organism>
<dbReference type="GO" id="GO:0003677">
    <property type="term" value="F:DNA binding"/>
    <property type="evidence" value="ECO:0007669"/>
    <property type="project" value="UniProtKB-KW"/>
</dbReference>
<keyword evidence="4" id="KW-0804">Transcription</keyword>
<protein>
    <submittedName>
        <fullName evidence="7">LysR family transcriptional regulator</fullName>
    </submittedName>
</protein>
<dbReference type="InterPro" id="IPR000847">
    <property type="entry name" value="LysR_HTH_N"/>
</dbReference>
<dbReference type="Gene3D" id="3.40.190.10">
    <property type="entry name" value="Periplasmic binding protein-like II"/>
    <property type="match status" value="2"/>
</dbReference>
<dbReference type="InterPro" id="IPR005119">
    <property type="entry name" value="LysR_subst-bd"/>
</dbReference>
<keyword evidence="8" id="KW-1185">Reference proteome</keyword>
<name>A0A5Q2RC87_9ACTN</name>
<dbReference type="PROSITE" id="PS50931">
    <property type="entry name" value="HTH_LYSR"/>
    <property type="match status" value="1"/>
</dbReference>
<evidence type="ECO:0000313" key="8">
    <source>
        <dbReference type="Proteomes" id="UP000334019"/>
    </source>
</evidence>
<comment type="similarity">
    <text evidence="1">Belongs to the LysR transcriptional regulatory family.</text>
</comment>
<dbReference type="PANTHER" id="PTHR30346">
    <property type="entry name" value="TRANSCRIPTIONAL DUAL REGULATOR HCAR-RELATED"/>
    <property type="match status" value="1"/>
</dbReference>
<evidence type="ECO:0000256" key="2">
    <source>
        <dbReference type="ARBA" id="ARBA00023015"/>
    </source>
</evidence>
<dbReference type="Proteomes" id="UP000334019">
    <property type="component" value="Chromosome"/>
</dbReference>
<evidence type="ECO:0000256" key="4">
    <source>
        <dbReference type="ARBA" id="ARBA00023163"/>
    </source>
</evidence>
<dbReference type="GO" id="GO:0032993">
    <property type="term" value="C:protein-DNA complex"/>
    <property type="evidence" value="ECO:0007669"/>
    <property type="project" value="TreeGrafter"/>
</dbReference>
<dbReference type="GO" id="GO:0003700">
    <property type="term" value="F:DNA-binding transcription factor activity"/>
    <property type="evidence" value="ECO:0007669"/>
    <property type="project" value="InterPro"/>
</dbReference>
<reference evidence="7 8" key="1">
    <citation type="submission" date="2019-11" db="EMBL/GenBank/DDBJ databases">
        <authorList>
            <person name="He Y."/>
        </authorList>
    </citation>
    <scope>NUCLEOTIDE SEQUENCE [LARGE SCALE GENOMIC DNA]</scope>
    <source>
        <strain evidence="7 8">SCSIO 58843</strain>
    </source>
</reference>
<dbReference type="SUPFAM" id="SSF53850">
    <property type="entry name" value="Periplasmic binding protein-like II"/>
    <property type="match status" value="1"/>
</dbReference>
<dbReference type="FunFam" id="1.10.10.10:FF:000001">
    <property type="entry name" value="LysR family transcriptional regulator"/>
    <property type="match status" value="1"/>
</dbReference>
<sequence length="392" mass="42814">MSWGHLAQPPYPPGYSGSGCGRPLRGRPHPIPAVVPREPVGVVSRCCPPPWVRSTPRSETRHVVRTKADRPRFVQDLHRSPEEADQLNTDAALLRAFVVVARTGSFGRAAEQLHVDPSTVSRHVAQLERRIGARLLERTTRQVWLTDAGEALLDRAVAVVEAVDEFRRAAGAVVRQGTREISLGFQTHTLNREVLAWINAAEQAAGVGPIRLVEGTFADPSTGLRDRSVDLALVFAPFDDREIEWEPLVELPWLIFVPASHRLATQPKVQIADLFDEAWVRPDTDDQVFVDFWCANDLRDRPPPIEGPAYATPESALAVIASGRGVGVGASLRDGIQLDGIVARRAADDRWAAVALAWRSDGLTAGAAALRDALLSTRPDVGRLGRVVPPRP</sequence>
<dbReference type="EMBL" id="CP045851">
    <property type="protein sequence ID" value="QGG94458.1"/>
    <property type="molecule type" value="Genomic_DNA"/>
</dbReference>
<evidence type="ECO:0000256" key="3">
    <source>
        <dbReference type="ARBA" id="ARBA00023125"/>
    </source>
</evidence>
<evidence type="ECO:0000259" key="6">
    <source>
        <dbReference type="PROSITE" id="PS50931"/>
    </source>
</evidence>
<feature type="domain" description="HTH lysR-type" evidence="6">
    <location>
        <begin position="89"/>
        <end position="146"/>
    </location>
</feature>
<dbReference type="Gene3D" id="1.10.10.10">
    <property type="entry name" value="Winged helix-like DNA-binding domain superfamily/Winged helix DNA-binding domain"/>
    <property type="match status" value="1"/>
</dbReference>